<organism evidence="1 2">
    <name type="scientific">Rhodococcus pyridinivorans KG-16</name>
    <dbReference type="NCBI Taxonomy" id="1441730"/>
    <lineage>
        <taxon>Bacteria</taxon>
        <taxon>Bacillati</taxon>
        <taxon>Actinomycetota</taxon>
        <taxon>Actinomycetes</taxon>
        <taxon>Mycobacteriales</taxon>
        <taxon>Nocardiaceae</taxon>
        <taxon>Rhodococcus</taxon>
    </lineage>
</organism>
<comment type="caution">
    <text evidence="1">The sequence shown here is derived from an EMBL/GenBank/DDBJ whole genome shotgun (WGS) entry which is preliminary data.</text>
</comment>
<gene>
    <name evidence="1" type="ORF">Z045_20990</name>
</gene>
<proteinExistence type="predicted"/>
<evidence type="ECO:0000313" key="2">
    <source>
        <dbReference type="Proteomes" id="UP000053060"/>
    </source>
</evidence>
<accession>A0A0V9UFV2</accession>
<dbReference type="Proteomes" id="UP000053060">
    <property type="component" value="Unassembled WGS sequence"/>
</dbReference>
<reference evidence="1 2" key="2">
    <citation type="journal article" date="2016" name="Genome Announc.">
        <title>Draft Genome Sequence of a Versatile Hydrocarbon-Degrading Bacterium, Rhodococcus pyridinivorans Strain KG-16, Collected from Oil Fields in India.</title>
        <authorList>
            <person name="Aggarwal R.K."/>
            <person name="Dawar C."/>
            <person name="Phanindranath R."/>
            <person name="Mutnuri L."/>
            <person name="Dayal A.M."/>
        </authorList>
    </citation>
    <scope>NUCLEOTIDE SEQUENCE [LARGE SCALE GENOMIC DNA]</scope>
    <source>
        <strain evidence="1 2">KG-16</strain>
    </source>
</reference>
<dbReference type="InterPro" id="IPR007423">
    <property type="entry name" value="Sel_put"/>
</dbReference>
<dbReference type="EMBL" id="AZXY01000012">
    <property type="protein sequence ID" value="KSZ56886.1"/>
    <property type="molecule type" value="Genomic_DNA"/>
</dbReference>
<evidence type="ECO:0008006" key="3">
    <source>
        <dbReference type="Google" id="ProtNLM"/>
    </source>
</evidence>
<dbReference type="Pfam" id="PF04328">
    <property type="entry name" value="Sel_put"/>
    <property type="match status" value="1"/>
</dbReference>
<dbReference type="RefSeq" id="WP_060653654.1">
    <property type="nucleotide sequence ID" value="NZ_AZXY01000012.1"/>
</dbReference>
<evidence type="ECO:0000313" key="1">
    <source>
        <dbReference type="EMBL" id="KSZ56886.1"/>
    </source>
</evidence>
<reference evidence="2" key="1">
    <citation type="submission" date="2015-01" db="EMBL/GenBank/DDBJ databases">
        <title>Draft genome sequence of Rhodococcus pyridinivorans strain KG-16, a hydrocarbon-degrading bacterium.</title>
        <authorList>
            <person name="Aggarwal R.K."/>
            <person name="Dawar C."/>
        </authorList>
    </citation>
    <scope>NUCLEOTIDE SEQUENCE [LARGE SCALE GENOMIC DNA]</scope>
    <source>
        <strain evidence="2">KG-16</strain>
    </source>
</reference>
<name>A0A0V9UFV2_9NOCA</name>
<dbReference type="PATRIC" id="fig|1441730.3.peg.4395"/>
<protein>
    <recommendedName>
        <fullName evidence="3">YbdD/YjiX family protein</fullName>
    </recommendedName>
</protein>
<dbReference type="AlphaFoldDB" id="A0A0V9UFV2"/>
<sequence length="60" mass="7202">MIAVLRRAWWWIGAVMGDHDYARYVELHRRQHPDRPLPSERDYWRERHAAADANPGSRCC</sequence>